<dbReference type="InterPro" id="IPR036271">
    <property type="entry name" value="Tet_transcr_reg_TetR-rel_C_sf"/>
</dbReference>
<name>A0A7W7R2C6_KITKI</name>
<evidence type="ECO:0000256" key="2">
    <source>
        <dbReference type="PROSITE-ProRule" id="PRU00335"/>
    </source>
</evidence>
<dbReference type="GO" id="GO:0003677">
    <property type="term" value="F:DNA binding"/>
    <property type="evidence" value="ECO:0007669"/>
    <property type="project" value="UniProtKB-UniRule"/>
</dbReference>
<evidence type="ECO:0000256" key="1">
    <source>
        <dbReference type="ARBA" id="ARBA00023125"/>
    </source>
</evidence>
<dbReference type="PANTHER" id="PTHR30328:SF54">
    <property type="entry name" value="HTH-TYPE TRANSCRIPTIONAL REPRESSOR SCO4008"/>
    <property type="match status" value="1"/>
</dbReference>
<dbReference type="InterPro" id="IPR001647">
    <property type="entry name" value="HTH_TetR"/>
</dbReference>
<evidence type="ECO:0000313" key="4">
    <source>
        <dbReference type="EMBL" id="MBB4924122.1"/>
    </source>
</evidence>
<sequence length="194" mass="21543">MAWDTERTKQLLLDAAVREFAEHGPEGARVDRIAKLAGVNKERIYQYFGNKEQLFGHVIDQELAKVMAAASPLPEHCEDLGEFAGLLFDWHAANPTFLRLLRWEGLLIEPQPTARDNERAAYYAQRVAAITQAQQAGTISGELPAQHLLYAVFALAAWWFTAPKVITMVMAGVADDSLASRRAALVKLARKLGE</sequence>
<dbReference type="Proteomes" id="UP000540506">
    <property type="component" value="Unassembled WGS sequence"/>
</dbReference>
<dbReference type="EMBL" id="JACHJV010000001">
    <property type="protein sequence ID" value="MBB4924122.1"/>
    <property type="molecule type" value="Genomic_DNA"/>
</dbReference>
<reference evidence="4 5" key="1">
    <citation type="submission" date="2020-08" db="EMBL/GenBank/DDBJ databases">
        <title>Sequencing the genomes of 1000 actinobacteria strains.</title>
        <authorList>
            <person name="Klenk H.-P."/>
        </authorList>
    </citation>
    <scope>NUCLEOTIDE SEQUENCE [LARGE SCALE GENOMIC DNA]</scope>
    <source>
        <strain evidence="4 5">DSM 41654</strain>
    </source>
</reference>
<keyword evidence="1 2" id="KW-0238">DNA-binding</keyword>
<dbReference type="Pfam" id="PF17926">
    <property type="entry name" value="TetR_C_21"/>
    <property type="match status" value="1"/>
</dbReference>
<proteinExistence type="predicted"/>
<dbReference type="InterPro" id="IPR009057">
    <property type="entry name" value="Homeodomain-like_sf"/>
</dbReference>
<dbReference type="GO" id="GO:0006355">
    <property type="term" value="P:regulation of DNA-templated transcription"/>
    <property type="evidence" value="ECO:0007669"/>
    <property type="project" value="UniProtKB-ARBA"/>
</dbReference>
<dbReference type="PANTHER" id="PTHR30328">
    <property type="entry name" value="TRANSCRIPTIONAL REPRESSOR"/>
    <property type="match status" value="1"/>
</dbReference>
<dbReference type="SUPFAM" id="SSF46689">
    <property type="entry name" value="Homeodomain-like"/>
    <property type="match status" value="1"/>
</dbReference>
<evidence type="ECO:0000259" key="3">
    <source>
        <dbReference type="PROSITE" id="PS50977"/>
    </source>
</evidence>
<dbReference type="SUPFAM" id="SSF48498">
    <property type="entry name" value="Tetracyclin repressor-like, C-terminal domain"/>
    <property type="match status" value="1"/>
</dbReference>
<feature type="DNA-binding region" description="H-T-H motif" evidence="2">
    <location>
        <begin position="29"/>
        <end position="48"/>
    </location>
</feature>
<organism evidence="4 5">
    <name type="scientific">Kitasatospora kifunensis</name>
    <name type="common">Streptomyces kifunensis</name>
    <dbReference type="NCBI Taxonomy" id="58351"/>
    <lineage>
        <taxon>Bacteria</taxon>
        <taxon>Bacillati</taxon>
        <taxon>Actinomycetota</taxon>
        <taxon>Actinomycetes</taxon>
        <taxon>Kitasatosporales</taxon>
        <taxon>Streptomycetaceae</taxon>
        <taxon>Kitasatospora</taxon>
    </lineage>
</organism>
<comment type="caution">
    <text evidence="4">The sequence shown here is derived from an EMBL/GenBank/DDBJ whole genome shotgun (WGS) entry which is preliminary data.</text>
</comment>
<accession>A0A7W7R2C6</accession>
<evidence type="ECO:0000313" key="5">
    <source>
        <dbReference type="Proteomes" id="UP000540506"/>
    </source>
</evidence>
<gene>
    <name evidence="4" type="ORF">FHR34_003115</name>
</gene>
<dbReference type="PROSITE" id="PS50977">
    <property type="entry name" value="HTH_TETR_2"/>
    <property type="match status" value="1"/>
</dbReference>
<dbReference type="Gene3D" id="1.10.357.10">
    <property type="entry name" value="Tetracycline Repressor, domain 2"/>
    <property type="match status" value="1"/>
</dbReference>
<dbReference type="RefSeq" id="WP_184936121.1">
    <property type="nucleotide sequence ID" value="NZ_JACHJV010000001.1"/>
</dbReference>
<dbReference type="InterPro" id="IPR050109">
    <property type="entry name" value="HTH-type_TetR-like_transc_reg"/>
</dbReference>
<dbReference type="PRINTS" id="PR00455">
    <property type="entry name" value="HTHTETR"/>
</dbReference>
<dbReference type="InterPro" id="IPR041467">
    <property type="entry name" value="Sco4008_C"/>
</dbReference>
<dbReference type="AlphaFoldDB" id="A0A7W7R2C6"/>
<feature type="domain" description="HTH tetR-type" evidence="3">
    <location>
        <begin position="6"/>
        <end position="66"/>
    </location>
</feature>
<dbReference type="Pfam" id="PF00440">
    <property type="entry name" value="TetR_N"/>
    <property type="match status" value="1"/>
</dbReference>
<protein>
    <submittedName>
        <fullName evidence="4">AcrR family transcriptional regulator</fullName>
    </submittedName>
</protein>
<keyword evidence="5" id="KW-1185">Reference proteome</keyword>